<evidence type="ECO:0000313" key="12">
    <source>
        <dbReference type="EnsemblMetazoa" id="XP_020906929.1"/>
    </source>
</evidence>
<keyword evidence="4 11" id="KW-0812">Transmembrane</keyword>
<organism evidence="12 13">
    <name type="scientific">Exaiptasia diaphana</name>
    <name type="common">Tropical sea anemone</name>
    <name type="synonym">Aiptasia pulchella</name>
    <dbReference type="NCBI Taxonomy" id="2652724"/>
    <lineage>
        <taxon>Eukaryota</taxon>
        <taxon>Metazoa</taxon>
        <taxon>Cnidaria</taxon>
        <taxon>Anthozoa</taxon>
        <taxon>Hexacorallia</taxon>
        <taxon>Actiniaria</taxon>
        <taxon>Aiptasiidae</taxon>
        <taxon>Exaiptasia</taxon>
    </lineage>
</organism>
<dbReference type="PANTHER" id="PTHR12154:SF4">
    <property type="entry name" value="UDP-N-ACETYLGLUCOSAMINE TRANSFERASE SUBUNIT ALG14 HOMOLOG"/>
    <property type="match status" value="1"/>
</dbReference>
<accession>A0A913XN10</accession>
<evidence type="ECO:0000256" key="2">
    <source>
        <dbReference type="ARBA" id="ARBA00009731"/>
    </source>
</evidence>
<reference evidence="12" key="1">
    <citation type="submission" date="2022-11" db="UniProtKB">
        <authorList>
            <consortium name="EnsemblMetazoa"/>
        </authorList>
    </citation>
    <scope>IDENTIFICATION</scope>
</reference>
<evidence type="ECO:0000256" key="9">
    <source>
        <dbReference type="ARBA" id="ARBA00067533"/>
    </source>
</evidence>
<dbReference type="Pfam" id="PF08660">
    <property type="entry name" value="Alg14"/>
    <property type="match status" value="1"/>
</dbReference>
<dbReference type="OMA" id="CRIVFIE"/>
<dbReference type="GO" id="GO:0006488">
    <property type="term" value="P:dolichol-linked oligosaccharide biosynthetic process"/>
    <property type="evidence" value="ECO:0007669"/>
    <property type="project" value="InterPro"/>
</dbReference>
<dbReference type="EnsemblMetazoa" id="XM_021051270.2">
    <property type="protein sequence ID" value="XP_020906929.1"/>
    <property type="gene ID" value="LOC110245022"/>
</dbReference>
<dbReference type="GeneID" id="110245022"/>
<dbReference type="AlphaFoldDB" id="A0A913XN10"/>
<dbReference type="Gene3D" id="3.40.50.2000">
    <property type="entry name" value="Glycogen Phosphorylase B"/>
    <property type="match status" value="1"/>
</dbReference>
<evidence type="ECO:0000256" key="4">
    <source>
        <dbReference type="ARBA" id="ARBA00022692"/>
    </source>
</evidence>
<keyword evidence="5" id="KW-0256">Endoplasmic reticulum</keyword>
<dbReference type="PANTHER" id="PTHR12154">
    <property type="entry name" value="GLYCOSYL TRANSFERASE-RELATED"/>
    <property type="match status" value="1"/>
</dbReference>
<dbReference type="KEGG" id="epa:110245022"/>
<dbReference type="RefSeq" id="XP_020906929.1">
    <property type="nucleotide sequence ID" value="XM_021051270.2"/>
</dbReference>
<evidence type="ECO:0000256" key="6">
    <source>
        <dbReference type="ARBA" id="ARBA00022989"/>
    </source>
</evidence>
<proteinExistence type="inferred from homology"/>
<keyword evidence="7 11" id="KW-0472">Membrane</keyword>
<dbReference type="FunFam" id="3.40.50.2000:FF:000098">
    <property type="entry name" value="UDP-N-acetylglucosamine transferase subunit ALG14 homolog"/>
    <property type="match status" value="1"/>
</dbReference>
<dbReference type="GO" id="GO:0043541">
    <property type="term" value="C:UDP-N-acetylglucosamine transferase complex"/>
    <property type="evidence" value="ECO:0007669"/>
    <property type="project" value="TreeGrafter"/>
</dbReference>
<evidence type="ECO:0000313" key="13">
    <source>
        <dbReference type="Proteomes" id="UP000887567"/>
    </source>
</evidence>
<name>A0A913XN10_EXADI</name>
<keyword evidence="13" id="KW-1185">Reference proteome</keyword>
<evidence type="ECO:0000256" key="11">
    <source>
        <dbReference type="SAM" id="Phobius"/>
    </source>
</evidence>
<evidence type="ECO:0000256" key="7">
    <source>
        <dbReference type="ARBA" id="ARBA00023136"/>
    </source>
</evidence>
<evidence type="ECO:0000256" key="5">
    <source>
        <dbReference type="ARBA" id="ARBA00022824"/>
    </source>
</evidence>
<comment type="subunit">
    <text evidence="8">Forms with ALG13 the active heterodimeric UDP-N-acetylglucosamine transferase complex.</text>
</comment>
<evidence type="ECO:0000256" key="1">
    <source>
        <dbReference type="ARBA" id="ARBA00004389"/>
    </source>
</evidence>
<keyword evidence="6 11" id="KW-1133">Transmembrane helix</keyword>
<evidence type="ECO:0000256" key="3">
    <source>
        <dbReference type="ARBA" id="ARBA00017467"/>
    </source>
</evidence>
<feature type="transmembrane region" description="Helical" evidence="11">
    <location>
        <begin position="12"/>
        <end position="32"/>
    </location>
</feature>
<comment type="similarity">
    <text evidence="2">Belongs to the ALG14 family.</text>
</comment>
<sequence>MAAKSDVVLCEVLTGFTVVFVLISIIRVWWVLGKRKDIRKRENPVKTLIVAGSGGHTTEMLRLMSGLSVMYYPRIYVVADTDKMSKEKIETFENENKLQKADKELKDYSTTAYYKIFTVPRSREVRQSWLTTVITTLKATIASFPLIFTHKPEMVIVNGPGTCIPVCAVALIMKIIGVQDTTIVYVESMCRVETLSLSGLILYYFADHFFVQWQKLQERYPKAIYLGRLV</sequence>
<comment type="subcellular location">
    <subcellularLocation>
        <location evidence="1">Endoplasmic reticulum membrane</location>
        <topology evidence="1">Single-pass membrane protein</topology>
    </subcellularLocation>
</comment>
<evidence type="ECO:0000256" key="8">
    <source>
        <dbReference type="ARBA" id="ARBA00063014"/>
    </source>
</evidence>
<dbReference type="InterPro" id="IPR013969">
    <property type="entry name" value="Oligosacch_biosynth_Alg14"/>
</dbReference>
<dbReference type="OrthoDB" id="17098at2759"/>
<protein>
    <recommendedName>
        <fullName evidence="3">UDP-N-acetylglucosamine transferase subunit ALG14</fullName>
    </recommendedName>
    <alternativeName>
        <fullName evidence="10">Asparagine-linked glycosylation 14 homolog</fullName>
    </alternativeName>
    <alternativeName>
        <fullName evidence="9">UDP-N-acetylglucosamine transferase subunit alg14</fullName>
    </alternativeName>
</protein>
<dbReference type="GO" id="GO:0004577">
    <property type="term" value="F:N-acetylglucosaminyldiphosphodolichol N-acetylglucosaminyltransferase activity"/>
    <property type="evidence" value="ECO:0007669"/>
    <property type="project" value="TreeGrafter"/>
</dbReference>
<dbReference type="Proteomes" id="UP000887567">
    <property type="component" value="Unplaced"/>
</dbReference>
<evidence type="ECO:0000256" key="10">
    <source>
        <dbReference type="ARBA" id="ARBA00075041"/>
    </source>
</evidence>